<evidence type="ECO:0000256" key="1">
    <source>
        <dbReference type="SAM" id="MobiDB-lite"/>
    </source>
</evidence>
<proteinExistence type="predicted"/>
<feature type="region of interest" description="Disordered" evidence="1">
    <location>
        <begin position="187"/>
        <end position="223"/>
    </location>
</feature>
<comment type="caution">
    <text evidence="2">The sequence shown here is derived from an EMBL/GenBank/DDBJ whole genome shotgun (WGS) entry which is preliminary data.</text>
</comment>
<evidence type="ECO:0000313" key="2">
    <source>
        <dbReference type="EMBL" id="KAF0738622.1"/>
    </source>
</evidence>
<feature type="compositionally biased region" description="Polar residues" evidence="1">
    <location>
        <begin position="214"/>
        <end position="223"/>
    </location>
</feature>
<organism evidence="2 3">
    <name type="scientific">Aphanomyces euteiches</name>
    <dbReference type="NCBI Taxonomy" id="100861"/>
    <lineage>
        <taxon>Eukaryota</taxon>
        <taxon>Sar</taxon>
        <taxon>Stramenopiles</taxon>
        <taxon>Oomycota</taxon>
        <taxon>Saprolegniomycetes</taxon>
        <taxon>Saprolegniales</taxon>
        <taxon>Verrucalvaceae</taxon>
        <taxon>Aphanomyces</taxon>
    </lineage>
</organism>
<sequence length="286" mass="32802">MEFKHFVHVFNGKSYTDWECRLLAYLDYKEVLEVVEGKIPESDDTYTAKNKLARAIILAALDNTHVRMVSNIATASGMLKLLQQRYGNKSFMGESYLYQSLLELRIRPNESAVAYIDRFKTCIEDVQSAGMNIEPKFSVHVFFNSLDARFETFVNFYSNTFQNGVAIDDGTLQELFTALIQQEIRNKSTTHDAALNTSRHGPKRNGRPHHKQQQSKPSSVTCSYCNKRNHSVDECRIKAADERRQSESSNTTSRRARFQDTIHLQTHVRTNNPLSVRMVDQAPLRA</sequence>
<feature type="compositionally biased region" description="Basic residues" evidence="1">
    <location>
        <begin position="200"/>
        <end position="213"/>
    </location>
</feature>
<protein>
    <submittedName>
        <fullName evidence="2">Uncharacterized protein</fullName>
    </submittedName>
</protein>
<name>A0A6G0XEK5_9STRA</name>
<reference evidence="2 3" key="1">
    <citation type="submission" date="2019-07" db="EMBL/GenBank/DDBJ databases">
        <title>Genomics analysis of Aphanomyces spp. identifies a new class of oomycete effector associated with host adaptation.</title>
        <authorList>
            <person name="Gaulin E."/>
        </authorList>
    </citation>
    <scope>NUCLEOTIDE SEQUENCE [LARGE SCALE GENOMIC DNA]</scope>
    <source>
        <strain evidence="2 3">ATCC 201684</strain>
    </source>
</reference>
<feature type="region of interest" description="Disordered" evidence="1">
    <location>
        <begin position="236"/>
        <end position="258"/>
    </location>
</feature>
<gene>
    <name evidence="2" type="ORF">Ae201684_005550</name>
</gene>
<dbReference type="Pfam" id="PF14223">
    <property type="entry name" value="Retrotran_gag_2"/>
    <property type="match status" value="1"/>
</dbReference>
<dbReference type="EMBL" id="VJMJ01000071">
    <property type="protein sequence ID" value="KAF0738622.1"/>
    <property type="molecule type" value="Genomic_DNA"/>
</dbReference>
<dbReference type="AlphaFoldDB" id="A0A6G0XEK5"/>
<evidence type="ECO:0000313" key="3">
    <source>
        <dbReference type="Proteomes" id="UP000481153"/>
    </source>
</evidence>
<accession>A0A6G0XEK5</accession>
<dbReference type="Proteomes" id="UP000481153">
    <property type="component" value="Unassembled WGS sequence"/>
</dbReference>
<keyword evidence="3" id="KW-1185">Reference proteome</keyword>
<dbReference type="VEuPathDB" id="FungiDB:AeMF1_013744"/>
<feature type="compositionally biased region" description="Basic and acidic residues" evidence="1">
    <location>
        <begin position="236"/>
        <end position="246"/>
    </location>
</feature>